<dbReference type="Proteomes" id="UP001638806">
    <property type="component" value="Unassembled WGS sequence"/>
</dbReference>
<evidence type="ECO:0000313" key="1">
    <source>
        <dbReference type="EMBL" id="KAL3961082.1"/>
    </source>
</evidence>
<reference evidence="1" key="1">
    <citation type="submission" date="2024-12" db="EMBL/GenBank/DDBJ databases">
        <title>Comparative genomics and development of molecular markers within Purpureocillium lilacinum and among Purpureocillium species.</title>
        <authorList>
            <person name="Yeh Z.-Y."/>
            <person name="Ni N.-T."/>
            <person name="Lo P.-H."/>
            <person name="Mushyakhwo K."/>
            <person name="Lin C.-F."/>
            <person name="Nai Y.-S."/>
        </authorList>
    </citation>
    <scope>NUCLEOTIDE SEQUENCE</scope>
    <source>
        <strain evidence="1">NCHU-NPUST-175</strain>
    </source>
</reference>
<organism evidence="1 2">
    <name type="scientific">Purpureocillium lilacinum</name>
    <name type="common">Paecilomyces lilacinus</name>
    <dbReference type="NCBI Taxonomy" id="33203"/>
    <lineage>
        <taxon>Eukaryota</taxon>
        <taxon>Fungi</taxon>
        <taxon>Dikarya</taxon>
        <taxon>Ascomycota</taxon>
        <taxon>Pezizomycotina</taxon>
        <taxon>Sordariomycetes</taxon>
        <taxon>Hypocreomycetidae</taxon>
        <taxon>Hypocreales</taxon>
        <taxon>Ophiocordycipitaceae</taxon>
        <taxon>Purpureocillium</taxon>
    </lineage>
</organism>
<name>A0ACC4DYV1_PURLI</name>
<gene>
    <name evidence="1" type="ORF">ACCO45_006199</name>
</gene>
<accession>A0ACC4DYV1</accession>
<keyword evidence="2" id="KW-1185">Reference proteome</keyword>
<dbReference type="EMBL" id="JBGNUJ010000004">
    <property type="protein sequence ID" value="KAL3961082.1"/>
    <property type="molecule type" value="Genomic_DNA"/>
</dbReference>
<evidence type="ECO:0000313" key="2">
    <source>
        <dbReference type="Proteomes" id="UP001638806"/>
    </source>
</evidence>
<comment type="caution">
    <text evidence="1">The sequence shown here is derived from an EMBL/GenBank/DDBJ whole genome shotgun (WGS) entry which is preliminary data.</text>
</comment>
<protein>
    <submittedName>
        <fullName evidence="1">Uncharacterized protein</fullName>
    </submittedName>
</protein>
<sequence length="181" mass="20060">MQQLDIASGNDDWHAGSAQPWGCPQKKKRVGSLGRLIGNIDTSPRQFDVAARTEMWPSLEVCASTELQPKLPNKPEPWGLALKSGNRGNAGTCLERLEYGDEGRPRLLRNCDKPVLHGRMQQASRYETLLQRSHSDPAVVTGDFVSRFLRHAVEHGTGEPERVVRDADSAHARDPTQISSK</sequence>
<proteinExistence type="predicted"/>